<accession>A0ABV6DE49</accession>
<name>A0ABV6DE49_9BACL</name>
<proteinExistence type="predicted"/>
<dbReference type="RefSeq" id="WP_377467497.1">
    <property type="nucleotide sequence ID" value="NZ_JBHLWN010000002.1"/>
</dbReference>
<dbReference type="InterPro" id="IPR008875">
    <property type="entry name" value="TraX"/>
</dbReference>
<keyword evidence="1" id="KW-0472">Membrane</keyword>
<evidence type="ECO:0000313" key="2">
    <source>
        <dbReference type="EMBL" id="MFC0210918.1"/>
    </source>
</evidence>
<sequence length="210" mass="24126">MQLIAMATMALDHIGKLFFPSELIWQYAGRMAFPIYCYFVVLGYQRTRNIRNYMLRLLAIGAASQIPYMLTFNTWGINVIGTLLAGLSTMILMDRIKQAQAQVLLAAAVGLLLDVLDFDYGSYGLLLIFIYRYTTSHRMVGLHMLLNFAYLFYKGESWTIQLASVIPTFVLACTPSIPKALNRIAVPRWLWRSFYPVHFIILFIIVFMLK</sequence>
<feature type="transmembrane region" description="Helical" evidence="1">
    <location>
        <begin position="189"/>
        <end position="209"/>
    </location>
</feature>
<organism evidence="2 3">
    <name type="scientific">Paenibacillus chartarius</name>
    <dbReference type="NCBI Taxonomy" id="747481"/>
    <lineage>
        <taxon>Bacteria</taxon>
        <taxon>Bacillati</taxon>
        <taxon>Bacillota</taxon>
        <taxon>Bacilli</taxon>
        <taxon>Bacillales</taxon>
        <taxon>Paenibacillaceae</taxon>
        <taxon>Paenibacillus</taxon>
    </lineage>
</organism>
<dbReference type="Proteomes" id="UP001589776">
    <property type="component" value="Unassembled WGS sequence"/>
</dbReference>
<protein>
    <submittedName>
        <fullName evidence="2">TraX family protein</fullName>
    </submittedName>
</protein>
<keyword evidence="1" id="KW-0812">Transmembrane</keyword>
<keyword evidence="1" id="KW-1133">Transmembrane helix</keyword>
<reference evidence="2 3" key="1">
    <citation type="submission" date="2024-09" db="EMBL/GenBank/DDBJ databases">
        <authorList>
            <person name="Sun Q."/>
            <person name="Mori K."/>
        </authorList>
    </citation>
    <scope>NUCLEOTIDE SEQUENCE [LARGE SCALE GENOMIC DNA]</scope>
    <source>
        <strain evidence="2 3">CCM 7759</strain>
    </source>
</reference>
<feature type="transmembrane region" description="Helical" evidence="1">
    <location>
        <begin position="76"/>
        <end position="93"/>
    </location>
</feature>
<dbReference type="EMBL" id="JBHLWN010000002">
    <property type="protein sequence ID" value="MFC0210918.1"/>
    <property type="molecule type" value="Genomic_DNA"/>
</dbReference>
<evidence type="ECO:0000256" key="1">
    <source>
        <dbReference type="SAM" id="Phobius"/>
    </source>
</evidence>
<feature type="transmembrane region" description="Helical" evidence="1">
    <location>
        <begin position="24"/>
        <end position="41"/>
    </location>
</feature>
<gene>
    <name evidence="2" type="ORF">ACFFK0_00385</name>
</gene>
<evidence type="ECO:0000313" key="3">
    <source>
        <dbReference type="Proteomes" id="UP001589776"/>
    </source>
</evidence>
<keyword evidence="3" id="KW-1185">Reference proteome</keyword>
<comment type="caution">
    <text evidence="2">The sequence shown here is derived from an EMBL/GenBank/DDBJ whole genome shotgun (WGS) entry which is preliminary data.</text>
</comment>
<dbReference type="Pfam" id="PF05857">
    <property type="entry name" value="TraX"/>
    <property type="match status" value="1"/>
</dbReference>
<feature type="transmembrane region" description="Helical" evidence="1">
    <location>
        <begin position="105"/>
        <end position="130"/>
    </location>
</feature>